<keyword evidence="3" id="KW-1185">Reference proteome</keyword>
<evidence type="ECO:0000256" key="1">
    <source>
        <dbReference type="SAM" id="MobiDB-lite"/>
    </source>
</evidence>
<dbReference type="EMBL" id="BPLR01010028">
    <property type="protein sequence ID" value="GIY36289.1"/>
    <property type="molecule type" value="Genomic_DNA"/>
</dbReference>
<evidence type="ECO:0000313" key="2">
    <source>
        <dbReference type="EMBL" id="GIY36289.1"/>
    </source>
</evidence>
<dbReference type="Proteomes" id="UP001054945">
    <property type="component" value="Unassembled WGS sequence"/>
</dbReference>
<comment type="caution">
    <text evidence="2">The sequence shown here is derived from an EMBL/GenBank/DDBJ whole genome shotgun (WGS) entry which is preliminary data.</text>
</comment>
<gene>
    <name evidence="2" type="ORF">CEXT_731441</name>
</gene>
<proteinExistence type="predicted"/>
<reference evidence="2 3" key="1">
    <citation type="submission" date="2021-06" db="EMBL/GenBank/DDBJ databases">
        <title>Caerostris extrusa draft genome.</title>
        <authorList>
            <person name="Kono N."/>
            <person name="Arakawa K."/>
        </authorList>
    </citation>
    <scope>NUCLEOTIDE SEQUENCE [LARGE SCALE GENOMIC DNA]</scope>
</reference>
<name>A0AAV4SQP6_CAEEX</name>
<organism evidence="2 3">
    <name type="scientific">Caerostris extrusa</name>
    <name type="common">Bark spider</name>
    <name type="synonym">Caerostris bankana</name>
    <dbReference type="NCBI Taxonomy" id="172846"/>
    <lineage>
        <taxon>Eukaryota</taxon>
        <taxon>Metazoa</taxon>
        <taxon>Ecdysozoa</taxon>
        <taxon>Arthropoda</taxon>
        <taxon>Chelicerata</taxon>
        <taxon>Arachnida</taxon>
        <taxon>Araneae</taxon>
        <taxon>Araneomorphae</taxon>
        <taxon>Entelegynae</taxon>
        <taxon>Araneoidea</taxon>
        <taxon>Araneidae</taxon>
        <taxon>Caerostris</taxon>
    </lineage>
</organism>
<sequence>MTNYYGESSMVTCLGCSLNTWKEALGWVVLRLVVERGPSSSADEVGGEGNPPKLEPGTDRDTGEVATFTHNFLPDPCSSFSNRSVFFTLLH</sequence>
<accession>A0AAV4SQP6</accession>
<evidence type="ECO:0000313" key="3">
    <source>
        <dbReference type="Proteomes" id="UP001054945"/>
    </source>
</evidence>
<feature type="region of interest" description="Disordered" evidence="1">
    <location>
        <begin position="38"/>
        <end position="61"/>
    </location>
</feature>
<protein>
    <submittedName>
        <fullName evidence="2">Uncharacterized protein</fullName>
    </submittedName>
</protein>
<dbReference type="AlphaFoldDB" id="A0AAV4SQP6"/>